<evidence type="ECO:0000259" key="6">
    <source>
        <dbReference type="PROSITE" id="PS50110"/>
    </source>
</evidence>
<feature type="region of interest" description="Disordered" evidence="4">
    <location>
        <begin position="297"/>
        <end position="424"/>
    </location>
</feature>
<feature type="region of interest" description="Disordered" evidence="4">
    <location>
        <begin position="1"/>
        <end position="67"/>
    </location>
</feature>
<dbReference type="SMART" id="SM00448">
    <property type="entry name" value="REC"/>
    <property type="match status" value="1"/>
</dbReference>
<dbReference type="SMART" id="SM00066">
    <property type="entry name" value="GAL4"/>
    <property type="match status" value="1"/>
</dbReference>
<feature type="compositionally biased region" description="Low complexity" evidence="4">
    <location>
        <begin position="402"/>
        <end position="416"/>
    </location>
</feature>
<evidence type="ECO:0008006" key="9">
    <source>
        <dbReference type="Google" id="ProtNLM"/>
    </source>
</evidence>
<sequence>MPADNPVRKRERESETIESPEENGSNGLPTPNISGPSNGSLPAPSTNGNSTQDPDKPVKPHKPLNRVPRACNACRKQKMRCEGADNPPCKRCRHAHIECMFEKPAREVSAATEQGLERIRSLENQVSSIQHTLSELVSTLRSQQQQPASQPQVSNSAPSPSSATTASTQTPQIHPSPSPFSPSLNATGYSGFHPPMALPPQMTQPQHHSHTQSQHHHSHSHHSRETNERDMAAAATLAMAQRGHHGQQHSHQQHSQNSRSYSYGDGTTSENGGTNGNGTSLPLLSSLNMAMLPPLGLQNRQHSQGDLHQGYSYANRSPSTSESPQRGHLHSVSKPTPSHHGGYHSDGGYASHTQSHHQQQQQQQQQQGPSMSQQAQQQGQQQQQPQMQMGMDPYSPPANYHGPSPSASNPGAAPSLSLPPPGPKSLRVRRSTYVPCWAVPPRVLLVDDDAVNLRLSKKFLQVFGCMIDVAVDGVGAVDKMNLEKYDLVLMDIVMPKMDGISATSLIRRFDHMTPIISMTSNSKPNEIMTYYSSGMNDILPKPFSKEGLFEMLEKHLMHLKQIHQLGQFPRSVSIPPMNDTHMLDYMQHHETTPSSSKLTYSNGNGNKPNGMFNNGFSSYEDDGDPTKVSPFAALGLNEDSYHMIIGDMIGGQETANGGFFGNMSMDGRKRGIDEDGEDGSAKRPRFEEIVD</sequence>
<feature type="region of interest" description="Disordered" evidence="4">
    <location>
        <begin position="138"/>
        <end position="282"/>
    </location>
</feature>
<feature type="compositionally biased region" description="Polar residues" evidence="4">
    <location>
        <begin position="23"/>
        <end position="52"/>
    </location>
</feature>
<dbReference type="PROSITE" id="PS50048">
    <property type="entry name" value="ZN2_CY6_FUNGAL_2"/>
    <property type="match status" value="1"/>
</dbReference>
<reference evidence="7" key="1">
    <citation type="submission" date="2021-01" db="EMBL/GenBank/DDBJ databases">
        <authorList>
            <person name="Kaushik A."/>
        </authorList>
    </citation>
    <scope>NUCLEOTIDE SEQUENCE</scope>
    <source>
        <strain evidence="7">AG1-1B</strain>
    </source>
</reference>
<dbReference type="PANTHER" id="PTHR45339:SF1">
    <property type="entry name" value="HYBRID SIGNAL TRANSDUCTION HISTIDINE KINASE J"/>
    <property type="match status" value="1"/>
</dbReference>
<evidence type="ECO:0000313" key="8">
    <source>
        <dbReference type="Proteomes" id="UP000663826"/>
    </source>
</evidence>
<feature type="domain" description="Response regulatory" evidence="6">
    <location>
        <begin position="442"/>
        <end position="556"/>
    </location>
</feature>
<dbReference type="CDD" id="cd17546">
    <property type="entry name" value="REC_hyHK_CKI1_RcsC-like"/>
    <property type="match status" value="1"/>
</dbReference>
<dbReference type="InterPro" id="IPR001789">
    <property type="entry name" value="Sig_transdc_resp-reg_receiver"/>
</dbReference>
<feature type="compositionally biased region" description="Low complexity" evidence="4">
    <location>
        <begin position="253"/>
        <end position="272"/>
    </location>
</feature>
<keyword evidence="2" id="KW-0902">Two-component regulatory system</keyword>
<name>A0A8H2WZI2_9AGAM</name>
<evidence type="ECO:0000256" key="3">
    <source>
        <dbReference type="PROSITE-ProRule" id="PRU00169"/>
    </source>
</evidence>
<dbReference type="InterPro" id="IPR011006">
    <property type="entry name" value="CheY-like_superfamily"/>
</dbReference>
<proteinExistence type="predicted"/>
<feature type="compositionally biased region" description="Low complexity" evidence="4">
    <location>
        <begin position="232"/>
        <end position="241"/>
    </location>
</feature>
<dbReference type="InterPro" id="IPR001138">
    <property type="entry name" value="Zn2Cys6_DnaBD"/>
</dbReference>
<accession>A0A8H2WZI2</accession>
<feature type="compositionally biased region" description="Basic residues" evidence="4">
    <location>
        <begin position="242"/>
        <end position="252"/>
    </location>
</feature>
<feature type="compositionally biased region" description="Basic residues" evidence="4">
    <location>
        <begin position="207"/>
        <end position="222"/>
    </location>
</feature>
<feature type="compositionally biased region" description="Polar residues" evidence="4">
    <location>
        <begin position="592"/>
        <end position="617"/>
    </location>
</feature>
<dbReference type="GO" id="GO:0008270">
    <property type="term" value="F:zinc ion binding"/>
    <property type="evidence" value="ECO:0007669"/>
    <property type="project" value="InterPro"/>
</dbReference>
<dbReference type="AlphaFoldDB" id="A0A8H2WZI2"/>
<dbReference type="Proteomes" id="UP000663826">
    <property type="component" value="Unassembled WGS sequence"/>
</dbReference>
<dbReference type="PROSITE" id="PS50110">
    <property type="entry name" value="RESPONSE_REGULATORY"/>
    <property type="match status" value="1"/>
</dbReference>
<feature type="compositionally biased region" description="Low complexity" evidence="4">
    <location>
        <begin position="142"/>
        <end position="172"/>
    </location>
</feature>
<feature type="compositionally biased region" description="Low complexity" evidence="4">
    <location>
        <begin position="346"/>
        <end position="390"/>
    </location>
</feature>
<dbReference type="EMBL" id="CAJMWQ010000969">
    <property type="protein sequence ID" value="CAE6412682.1"/>
    <property type="molecule type" value="Genomic_DNA"/>
</dbReference>
<evidence type="ECO:0000259" key="5">
    <source>
        <dbReference type="PROSITE" id="PS50048"/>
    </source>
</evidence>
<dbReference type="GO" id="GO:0000981">
    <property type="term" value="F:DNA-binding transcription factor activity, RNA polymerase II-specific"/>
    <property type="evidence" value="ECO:0007669"/>
    <property type="project" value="InterPro"/>
</dbReference>
<dbReference type="Pfam" id="PF00172">
    <property type="entry name" value="Zn_clus"/>
    <property type="match status" value="1"/>
</dbReference>
<organism evidence="7 8">
    <name type="scientific">Rhizoctonia solani</name>
    <dbReference type="NCBI Taxonomy" id="456999"/>
    <lineage>
        <taxon>Eukaryota</taxon>
        <taxon>Fungi</taxon>
        <taxon>Dikarya</taxon>
        <taxon>Basidiomycota</taxon>
        <taxon>Agaricomycotina</taxon>
        <taxon>Agaricomycetes</taxon>
        <taxon>Cantharellales</taxon>
        <taxon>Ceratobasidiaceae</taxon>
        <taxon>Rhizoctonia</taxon>
    </lineage>
</organism>
<gene>
    <name evidence="7" type="ORF">RDB_LOCUS39745</name>
</gene>
<evidence type="ECO:0000256" key="4">
    <source>
        <dbReference type="SAM" id="MobiDB-lite"/>
    </source>
</evidence>
<dbReference type="SUPFAM" id="SSF52172">
    <property type="entry name" value="CheY-like"/>
    <property type="match status" value="1"/>
</dbReference>
<keyword evidence="1 3" id="KW-0597">Phosphoprotein</keyword>
<dbReference type="Gene3D" id="3.40.50.2300">
    <property type="match status" value="1"/>
</dbReference>
<feature type="modified residue" description="4-aspartylphosphate" evidence="3">
    <location>
        <position position="491"/>
    </location>
</feature>
<feature type="region of interest" description="Disordered" evidence="4">
    <location>
        <begin position="667"/>
        <end position="691"/>
    </location>
</feature>
<dbReference type="Pfam" id="PF00072">
    <property type="entry name" value="Response_reg"/>
    <property type="match status" value="1"/>
</dbReference>
<feature type="compositionally biased region" description="Polar residues" evidence="4">
    <location>
        <begin position="298"/>
        <end position="324"/>
    </location>
</feature>
<evidence type="ECO:0000256" key="1">
    <source>
        <dbReference type="ARBA" id="ARBA00022553"/>
    </source>
</evidence>
<dbReference type="PANTHER" id="PTHR45339">
    <property type="entry name" value="HYBRID SIGNAL TRANSDUCTION HISTIDINE KINASE J"/>
    <property type="match status" value="1"/>
</dbReference>
<feature type="compositionally biased region" description="Basic and acidic residues" evidence="4">
    <location>
        <begin position="1"/>
        <end position="15"/>
    </location>
</feature>
<dbReference type="FunFam" id="3.40.50.2300:FF:000212">
    <property type="entry name" value="Stress response regulator/HFS transcription factor"/>
    <property type="match status" value="1"/>
</dbReference>
<dbReference type="Gene3D" id="4.10.240.10">
    <property type="entry name" value="Zn(2)-C6 fungal-type DNA-binding domain"/>
    <property type="match status" value="1"/>
</dbReference>
<comment type="caution">
    <text evidence="7">The sequence shown here is derived from an EMBL/GenBank/DDBJ whole genome shotgun (WGS) entry which is preliminary data.</text>
</comment>
<evidence type="ECO:0000313" key="7">
    <source>
        <dbReference type="EMBL" id="CAE6412682.1"/>
    </source>
</evidence>
<dbReference type="SUPFAM" id="SSF57701">
    <property type="entry name" value="Zn2/Cys6 DNA-binding domain"/>
    <property type="match status" value="1"/>
</dbReference>
<dbReference type="InterPro" id="IPR036864">
    <property type="entry name" value="Zn2-C6_fun-type_DNA-bd_sf"/>
</dbReference>
<evidence type="ECO:0000256" key="2">
    <source>
        <dbReference type="ARBA" id="ARBA00023012"/>
    </source>
</evidence>
<feature type="region of interest" description="Disordered" evidence="4">
    <location>
        <begin position="590"/>
        <end position="620"/>
    </location>
</feature>
<dbReference type="CDD" id="cd00067">
    <property type="entry name" value="GAL4"/>
    <property type="match status" value="1"/>
</dbReference>
<dbReference type="PROSITE" id="PS00463">
    <property type="entry name" value="ZN2_CY6_FUNGAL_1"/>
    <property type="match status" value="1"/>
</dbReference>
<feature type="domain" description="Zn(2)-C6 fungal-type" evidence="5">
    <location>
        <begin position="70"/>
        <end position="101"/>
    </location>
</feature>
<protein>
    <recommendedName>
        <fullName evidence="9">Zn(2)-C6 fungal-type domain-containing protein</fullName>
    </recommendedName>
</protein>
<dbReference type="GO" id="GO:0000160">
    <property type="term" value="P:phosphorelay signal transduction system"/>
    <property type="evidence" value="ECO:0007669"/>
    <property type="project" value="UniProtKB-KW"/>
</dbReference>